<dbReference type="SUPFAM" id="SSF51197">
    <property type="entry name" value="Clavaminate synthase-like"/>
    <property type="match status" value="1"/>
</dbReference>
<feature type="compositionally biased region" description="Polar residues" evidence="6">
    <location>
        <begin position="548"/>
        <end position="561"/>
    </location>
</feature>
<sequence length="610" mass="69031">MKPKSEKKLIDMFNEAKAKLNKKNEGAPKRKTGCESNKKKKKKKKIIDCYETTIIHNNNENSAEMSWNACHQCKRNDRGQVVRCLNCNRRRYCTPCISAWYPMMSPKDFEEACPVCKANCNCISCLRKFGPFKFDFMRTTDDICLHAKYILKFILPSMTLIYDHQNKEKIWEAKIQGVSSLQLKVEEAKYQLDQLVYCNNCKTYIPDLHRNCTHCSYDLCLACCRESHAGCLEGVQEEEIMPSREGRMRMPDEERSKDHIKNEKHARLLSVTALNCLDWREVNTNLHQFFKGGHLNLAVTPPDGVLKPDLGPKMYISYGVASELGRGDSVTKLQYNKCDVVNVLMHAQPNSLTELELDTIENKMIHPIHDQKIYLNLEHKRRLKDVYGIEPWTFVQKLGDAILIPAGCPYQVRDIKSCIKVSVGFVSPENVIECIRLADEIRALPQNHRAKEDMLQVKNLIIYAIERAVNDLEKLNVEPTLYVEDSLPSSKSSNSSSVEVNHGCQSLGSDAKSMPCTSDEAVEDCGQGPSVMEEEAPNEKGGKEDHPTSNTLTSKIASDNQLEVVPHATSSAQSMHTPSTLVVSPNISQQTPRVLDGVSSLQRSKFNRSK</sequence>
<feature type="region of interest" description="Disordered" evidence="6">
    <location>
        <begin position="484"/>
        <end position="610"/>
    </location>
</feature>
<keyword evidence="10" id="KW-1185">Reference proteome</keyword>
<evidence type="ECO:0000256" key="6">
    <source>
        <dbReference type="SAM" id="MobiDB-lite"/>
    </source>
</evidence>
<reference evidence="9" key="2">
    <citation type="submission" date="2023-05" db="EMBL/GenBank/DDBJ databases">
        <authorList>
            <person name="Schelkunov M.I."/>
        </authorList>
    </citation>
    <scope>NUCLEOTIDE SEQUENCE</scope>
    <source>
        <strain evidence="9">Hsosn_3</strain>
        <tissue evidence="9">Leaf</tissue>
    </source>
</reference>
<dbReference type="InterPro" id="IPR045109">
    <property type="entry name" value="LSDs-like"/>
</dbReference>
<dbReference type="PROSITE" id="PS50089">
    <property type="entry name" value="ZF_RING_2"/>
    <property type="match status" value="1"/>
</dbReference>
<feature type="compositionally biased region" description="Basic and acidic residues" evidence="6">
    <location>
        <begin position="537"/>
        <end position="547"/>
    </location>
</feature>
<dbReference type="InterPro" id="IPR001841">
    <property type="entry name" value="Znf_RING"/>
</dbReference>
<dbReference type="AlphaFoldDB" id="A0AAD8IH24"/>
<comment type="subcellular location">
    <subcellularLocation>
        <location evidence="1">Nucleus</location>
    </subcellularLocation>
</comment>
<dbReference type="SMART" id="SM00558">
    <property type="entry name" value="JmjC"/>
    <property type="match status" value="1"/>
</dbReference>
<evidence type="ECO:0000259" key="7">
    <source>
        <dbReference type="PROSITE" id="PS50089"/>
    </source>
</evidence>
<feature type="compositionally biased region" description="Polar residues" evidence="6">
    <location>
        <begin position="568"/>
        <end position="592"/>
    </location>
</feature>
<evidence type="ECO:0000256" key="4">
    <source>
        <dbReference type="ARBA" id="ARBA00023242"/>
    </source>
</evidence>
<gene>
    <name evidence="9" type="ORF">POM88_022017</name>
</gene>
<name>A0AAD8IH24_9APIA</name>
<dbReference type="GO" id="GO:0032454">
    <property type="term" value="F:histone H3K9 demethylase activity"/>
    <property type="evidence" value="ECO:0007669"/>
    <property type="project" value="InterPro"/>
</dbReference>
<accession>A0AAD8IH24</accession>
<organism evidence="9 10">
    <name type="scientific">Heracleum sosnowskyi</name>
    <dbReference type="NCBI Taxonomy" id="360622"/>
    <lineage>
        <taxon>Eukaryota</taxon>
        <taxon>Viridiplantae</taxon>
        <taxon>Streptophyta</taxon>
        <taxon>Embryophyta</taxon>
        <taxon>Tracheophyta</taxon>
        <taxon>Spermatophyta</taxon>
        <taxon>Magnoliopsida</taxon>
        <taxon>eudicotyledons</taxon>
        <taxon>Gunneridae</taxon>
        <taxon>Pentapetalae</taxon>
        <taxon>asterids</taxon>
        <taxon>campanulids</taxon>
        <taxon>Apiales</taxon>
        <taxon>Apiaceae</taxon>
        <taxon>Apioideae</taxon>
        <taxon>apioid superclade</taxon>
        <taxon>Tordylieae</taxon>
        <taxon>Tordyliinae</taxon>
        <taxon>Heracleum</taxon>
    </lineage>
</organism>
<feature type="region of interest" description="Disordered" evidence="6">
    <location>
        <begin position="20"/>
        <end position="39"/>
    </location>
</feature>
<evidence type="ECO:0000256" key="2">
    <source>
        <dbReference type="ARBA" id="ARBA00006801"/>
    </source>
</evidence>
<feature type="compositionally biased region" description="Basic and acidic residues" evidence="6">
    <location>
        <begin position="20"/>
        <end position="37"/>
    </location>
</feature>
<keyword evidence="3" id="KW-0479">Metal-binding</keyword>
<feature type="domain" description="RING-type" evidence="7">
    <location>
        <begin position="70"/>
        <end position="117"/>
    </location>
</feature>
<dbReference type="InterPro" id="IPR003347">
    <property type="entry name" value="JmjC_dom"/>
</dbReference>
<evidence type="ECO:0000256" key="3">
    <source>
        <dbReference type="ARBA" id="ARBA00022723"/>
    </source>
</evidence>
<dbReference type="EMBL" id="JAUIZM010000005">
    <property type="protein sequence ID" value="KAK1384282.1"/>
    <property type="molecule type" value="Genomic_DNA"/>
</dbReference>
<dbReference type="Proteomes" id="UP001237642">
    <property type="component" value="Unassembled WGS sequence"/>
</dbReference>
<dbReference type="GO" id="GO:0008270">
    <property type="term" value="F:zinc ion binding"/>
    <property type="evidence" value="ECO:0007669"/>
    <property type="project" value="UniProtKB-KW"/>
</dbReference>
<proteinExistence type="inferred from homology"/>
<evidence type="ECO:0000313" key="10">
    <source>
        <dbReference type="Proteomes" id="UP001237642"/>
    </source>
</evidence>
<evidence type="ECO:0000259" key="8">
    <source>
        <dbReference type="PROSITE" id="PS51184"/>
    </source>
</evidence>
<keyword evidence="4" id="KW-0539">Nucleus</keyword>
<keyword evidence="5" id="KW-0863">Zinc-finger</keyword>
<dbReference type="GO" id="GO:0006357">
    <property type="term" value="P:regulation of transcription by RNA polymerase II"/>
    <property type="evidence" value="ECO:0007669"/>
    <property type="project" value="TreeGrafter"/>
</dbReference>
<dbReference type="GO" id="GO:0000118">
    <property type="term" value="C:histone deacetylase complex"/>
    <property type="evidence" value="ECO:0007669"/>
    <property type="project" value="TreeGrafter"/>
</dbReference>
<keyword evidence="5" id="KW-0862">Zinc</keyword>
<reference evidence="9" key="1">
    <citation type="submission" date="2023-02" db="EMBL/GenBank/DDBJ databases">
        <title>Genome of toxic invasive species Heracleum sosnowskyi carries increased number of genes despite the absence of recent whole-genome duplications.</title>
        <authorList>
            <person name="Schelkunov M."/>
            <person name="Shtratnikova V."/>
            <person name="Makarenko M."/>
            <person name="Klepikova A."/>
            <person name="Omelchenko D."/>
            <person name="Novikova G."/>
            <person name="Obukhova E."/>
            <person name="Bogdanov V."/>
            <person name="Penin A."/>
            <person name="Logacheva M."/>
        </authorList>
    </citation>
    <scope>NUCLEOTIDE SEQUENCE</scope>
    <source>
        <strain evidence="9">Hsosn_3</strain>
        <tissue evidence="9">Leaf</tissue>
    </source>
</reference>
<evidence type="ECO:0000313" key="9">
    <source>
        <dbReference type="EMBL" id="KAK1384282.1"/>
    </source>
</evidence>
<dbReference type="PANTHER" id="PTHR12549">
    <property type="entry name" value="JMJC DOMAIN-CONTAINING HISTONE DEMETHYLATION PROTEIN"/>
    <property type="match status" value="1"/>
</dbReference>
<dbReference type="Gene3D" id="2.60.120.650">
    <property type="entry name" value="Cupin"/>
    <property type="match status" value="2"/>
</dbReference>
<feature type="compositionally biased region" description="Low complexity" evidence="6">
    <location>
        <begin position="486"/>
        <end position="497"/>
    </location>
</feature>
<dbReference type="GO" id="GO:0003712">
    <property type="term" value="F:transcription coregulator activity"/>
    <property type="evidence" value="ECO:0007669"/>
    <property type="project" value="TreeGrafter"/>
</dbReference>
<dbReference type="GO" id="GO:0000785">
    <property type="term" value="C:chromatin"/>
    <property type="evidence" value="ECO:0007669"/>
    <property type="project" value="TreeGrafter"/>
</dbReference>
<comment type="caution">
    <text evidence="9">The sequence shown here is derived from an EMBL/GenBank/DDBJ whole genome shotgun (WGS) entry which is preliminary data.</text>
</comment>
<evidence type="ECO:0000256" key="5">
    <source>
        <dbReference type="PROSITE-ProRule" id="PRU00175"/>
    </source>
</evidence>
<protein>
    <submittedName>
        <fullName evidence="9">Uncharacterized protein</fullName>
    </submittedName>
</protein>
<dbReference type="PROSITE" id="PS51184">
    <property type="entry name" value="JMJC"/>
    <property type="match status" value="1"/>
</dbReference>
<dbReference type="PANTHER" id="PTHR12549:SF11">
    <property type="entry name" value="LYSINE-SPECIFIC DEMETHYLASE JMJ25"/>
    <property type="match status" value="1"/>
</dbReference>
<evidence type="ECO:0000256" key="1">
    <source>
        <dbReference type="ARBA" id="ARBA00004123"/>
    </source>
</evidence>
<feature type="domain" description="JmjC" evidence="8">
    <location>
        <begin position="290"/>
        <end position="442"/>
    </location>
</feature>
<comment type="similarity">
    <text evidence="2">Belongs to the JARID1 histone demethylase family.</text>
</comment>
<dbReference type="Pfam" id="PF02373">
    <property type="entry name" value="JmjC"/>
    <property type="match status" value="1"/>
</dbReference>
<dbReference type="GO" id="GO:0031490">
    <property type="term" value="F:chromatin DNA binding"/>
    <property type="evidence" value="ECO:0007669"/>
    <property type="project" value="TreeGrafter"/>
</dbReference>